<name>A0A9D6V2X4_9BACT</name>
<feature type="transmembrane region" description="Helical" evidence="7">
    <location>
        <begin position="72"/>
        <end position="92"/>
    </location>
</feature>
<comment type="subcellular location">
    <subcellularLocation>
        <location evidence="1">Cell membrane</location>
        <topology evidence="1">Multi-pass membrane protein</topology>
    </subcellularLocation>
</comment>
<dbReference type="GO" id="GO:0005886">
    <property type="term" value="C:plasma membrane"/>
    <property type="evidence" value="ECO:0007669"/>
    <property type="project" value="UniProtKB-SubCell"/>
</dbReference>
<dbReference type="GO" id="GO:0000041">
    <property type="term" value="P:transition metal ion transport"/>
    <property type="evidence" value="ECO:0007669"/>
    <property type="project" value="InterPro"/>
</dbReference>
<proteinExistence type="predicted"/>
<reference evidence="8" key="1">
    <citation type="submission" date="2020-07" db="EMBL/GenBank/DDBJ databases">
        <title>Huge and variable diversity of episymbiotic CPR bacteria and DPANN archaea in groundwater ecosystems.</title>
        <authorList>
            <person name="He C.Y."/>
            <person name="Keren R."/>
            <person name="Whittaker M."/>
            <person name="Farag I.F."/>
            <person name="Doudna J."/>
            <person name="Cate J.H.D."/>
            <person name="Banfield J.F."/>
        </authorList>
    </citation>
    <scope>NUCLEOTIDE SEQUENCE</scope>
    <source>
        <strain evidence="8">NC_groundwater_1664_Pr3_B-0.1um_52_9</strain>
    </source>
</reference>
<evidence type="ECO:0000313" key="8">
    <source>
        <dbReference type="EMBL" id="MBI5251106.1"/>
    </source>
</evidence>
<evidence type="ECO:0000256" key="5">
    <source>
        <dbReference type="ARBA" id="ARBA00022989"/>
    </source>
</evidence>
<dbReference type="Gene3D" id="1.10.1760.20">
    <property type="match status" value="1"/>
</dbReference>
<dbReference type="PANTHER" id="PTHR34229">
    <property type="entry name" value="METAL TRANSPORT PROTEIN HI_1621-RELATED"/>
    <property type="match status" value="1"/>
</dbReference>
<keyword evidence="6 7" id="KW-0472">Membrane</keyword>
<evidence type="ECO:0000256" key="4">
    <source>
        <dbReference type="ARBA" id="ARBA00022692"/>
    </source>
</evidence>
<dbReference type="PANTHER" id="PTHR34229:SF1">
    <property type="entry name" value="METAL TRANSPORT PROTEIN HI_1621-RELATED"/>
    <property type="match status" value="1"/>
</dbReference>
<keyword evidence="5 7" id="KW-1133">Transmembrane helix</keyword>
<feature type="transmembrane region" description="Helical" evidence="7">
    <location>
        <begin position="164"/>
        <end position="190"/>
    </location>
</feature>
<evidence type="ECO:0000256" key="2">
    <source>
        <dbReference type="ARBA" id="ARBA00022448"/>
    </source>
</evidence>
<feature type="transmembrane region" description="Helical" evidence="7">
    <location>
        <begin position="7"/>
        <end position="28"/>
    </location>
</feature>
<protein>
    <submittedName>
        <fullName evidence="8">Cobalt transporter CbiM</fullName>
    </submittedName>
</protein>
<feature type="transmembrane region" description="Helical" evidence="7">
    <location>
        <begin position="40"/>
        <end position="65"/>
    </location>
</feature>
<dbReference type="Pfam" id="PF01891">
    <property type="entry name" value="CbiM"/>
    <property type="match status" value="1"/>
</dbReference>
<accession>A0A9D6V2X4</accession>
<keyword evidence="4 7" id="KW-0812">Transmembrane</keyword>
<dbReference type="AlphaFoldDB" id="A0A9D6V2X4"/>
<dbReference type="NCBIfam" id="NF004905">
    <property type="entry name" value="PRK06265.1-5"/>
    <property type="match status" value="1"/>
</dbReference>
<evidence type="ECO:0000313" key="9">
    <source>
        <dbReference type="Proteomes" id="UP000807825"/>
    </source>
</evidence>
<evidence type="ECO:0000256" key="7">
    <source>
        <dbReference type="SAM" id="Phobius"/>
    </source>
</evidence>
<feature type="transmembrane region" description="Helical" evidence="7">
    <location>
        <begin position="104"/>
        <end position="123"/>
    </location>
</feature>
<evidence type="ECO:0000256" key="6">
    <source>
        <dbReference type="ARBA" id="ARBA00023136"/>
    </source>
</evidence>
<evidence type="ECO:0000256" key="3">
    <source>
        <dbReference type="ARBA" id="ARBA00022475"/>
    </source>
</evidence>
<evidence type="ECO:0000256" key="1">
    <source>
        <dbReference type="ARBA" id="ARBA00004651"/>
    </source>
</evidence>
<keyword evidence="3" id="KW-1003">Cell membrane</keyword>
<feature type="transmembrane region" description="Helical" evidence="7">
    <location>
        <begin position="135"/>
        <end position="158"/>
    </location>
</feature>
<dbReference type="EMBL" id="JACRDE010000434">
    <property type="protein sequence ID" value="MBI5251106.1"/>
    <property type="molecule type" value="Genomic_DNA"/>
</dbReference>
<organism evidence="8 9">
    <name type="scientific">Desulfomonile tiedjei</name>
    <dbReference type="NCBI Taxonomy" id="2358"/>
    <lineage>
        <taxon>Bacteria</taxon>
        <taxon>Pseudomonadati</taxon>
        <taxon>Thermodesulfobacteriota</taxon>
        <taxon>Desulfomonilia</taxon>
        <taxon>Desulfomonilales</taxon>
        <taxon>Desulfomonilaceae</taxon>
        <taxon>Desulfomonile</taxon>
    </lineage>
</organism>
<dbReference type="Proteomes" id="UP000807825">
    <property type="component" value="Unassembled WGS sequence"/>
</dbReference>
<sequence>MHISEGVLTAPVLGVGAVFTVAGLAVGLKKMDHERLPEVGVLASVFFVASLIHVPIGPSAAHLVLNGTCGLLLGWLAFPAIFVGLTLQAILFEFGGLTTLGVNTFNMAFPAVVLGYLCGHFIKSPNSAVRAVAEFVAGAGAILLSGLMVAASLVLALGESIDTAARLIVLAHIPVMILEGVITIFIMEFIRRVRPEML</sequence>
<comment type="caution">
    <text evidence="8">The sequence shown here is derived from an EMBL/GenBank/DDBJ whole genome shotgun (WGS) entry which is preliminary data.</text>
</comment>
<dbReference type="InterPro" id="IPR002751">
    <property type="entry name" value="CbiM/NikMN"/>
</dbReference>
<gene>
    <name evidence="8" type="primary">cbiM</name>
    <name evidence="8" type="ORF">HY912_16580</name>
</gene>
<keyword evidence="2" id="KW-0813">Transport</keyword>